<dbReference type="PANTHER" id="PTHR37464">
    <property type="entry name" value="BLL2463 PROTEIN"/>
    <property type="match status" value="1"/>
</dbReference>
<dbReference type="InterPro" id="IPR011933">
    <property type="entry name" value="Double_TM_dom"/>
</dbReference>
<feature type="transmembrane region" description="Helical" evidence="1">
    <location>
        <begin position="6"/>
        <end position="24"/>
    </location>
</feature>
<dbReference type="SUPFAM" id="SSF53300">
    <property type="entry name" value="vWA-like"/>
    <property type="match status" value="1"/>
</dbReference>
<name>A0A7G9Z5B8_9EURY</name>
<keyword evidence="1" id="KW-0812">Transmembrane</keyword>
<organism evidence="3">
    <name type="scientific">Candidatus Methanophaga sp. ANME-1 ERB7</name>
    <dbReference type="NCBI Taxonomy" id="2759913"/>
    <lineage>
        <taxon>Archaea</taxon>
        <taxon>Methanobacteriati</taxon>
        <taxon>Methanobacteriota</taxon>
        <taxon>Stenosarchaea group</taxon>
        <taxon>Methanomicrobia</taxon>
        <taxon>Candidatus Methanophagales</taxon>
        <taxon>Candidatus Methanophagaceae</taxon>
        <taxon>Candidatus Methanophaga</taxon>
    </lineage>
</organism>
<feature type="domain" description="VWFA" evidence="2">
    <location>
        <begin position="92"/>
        <end position="279"/>
    </location>
</feature>
<dbReference type="NCBIfam" id="TIGR02226">
    <property type="entry name" value="two_anch"/>
    <property type="match status" value="1"/>
</dbReference>
<dbReference type="Gene3D" id="3.40.50.410">
    <property type="entry name" value="von Willebrand factor, type A domain"/>
    <property type="match status" value="1"/>
</dbReference>
<evidence type="ECO:0000256" key="1">
    <source>
        <dbReference type="SAM" id="Phobius"/>
    </source>
</evidence>
<evidence type="ECO:0000259" key="2">
    <source>
        <dbReference type="PROSITE" id="PS50234"/>
    </source>
</evidence>
<evidence type="ECO:0000313" key="3">
    <source>
        <dbReference type="EMBL" id="QNO55452.1"/>
    </source>
</evidence>
<dbReference type="Pfam" id="PF13519">
    <property type="entry name" value="VWA_2"/>
    <property type="match status" value="1"/>
</dbReference>
<gene>
    <name evidence="3" type="ORF">DEIOECNE_00002</name>
</gene>
<feature type="transmembrane region" description="Helical" evidence="1">
    <location>
        <begin position="55"/>
        <end position="78"/>
    </location>
</feature>
<dbReference type="SMART" id="SM00327">
    <property type="entry name" value="VWA"/>
    <property type="match status" value="1"/>
</dbReference>
<dbReference type="Pfam" id="PF07584">
    <property type="entry name" value="BatA"/>
    <property type="match status" value="1"/>
</dbReference>
<dbReference type="AlphaFoldDB" id="A0A7G9Z5B8"/>
<dbReference type="InterPro" id="IPR036465">
    <property type="entry name" value="vWFA_dom_sf"/>
</dbReference>
<feature type="transmembrane region" description="Helical" evidence="1">
    <location>
        <begin position="295"/>
        <end position="312"/>
    </location>
</feature>
<reference evidence="3" key="1">
    <citation type="submission" date="2020-06" db="EMBL/GenBank/DDBJ databases">
        <title>Unique genomic features of the anaerobic methanotrophic archaea.</title>
        <authorList>
            <person name="Chadwick G.L."/>
            <person name="Skennerton C.T."/>
            <person name="Laso-Perez R."/>
            <person name="Leu A.O."/>
            <person name="Speth D.R."/>
            <person name="Yu H."/>
            <person name="Morgan-Lang C."/>
            <person name="Hatzenpichler R."/>
            <person name="Goudeau D."/>
            <person name="Malmstrom R."/>
            <person name="Brazelton W.J."/>
            <person name="Woyke T."/>
            <person name="Hallam S.J."/>
            <person name="Tyson G.W."/>
            <person name="Wegener G."/>
            <person name="Boetius A."/>
            <person name="Orphan V."/>
        </authorList>
    </citation>
    <scope>NUCLEOTIDE SEQUENCE</scope>
</reference>
<dbReference type="InterPro" id="IPR024163">
    <property type="entry name" value="Aerotolerance_reg_N"/>
</dbReference>
<keyword evidence="1" id="KW-1133">Transmembrane helix</keyword>
<protein>
    <recommendedName>
        <fullName evidence="2">VWFA domain-containing protein</fullName>
    </recommendedName>
</protein>
<dbReference type="PROSITE" id="PS50234">
    <property type="entry name" value="VWFA"/>
    <property type="match status" value="1"/>
</dbReference>
<dbReference type="EMBL" id="MT631615">
    <property type="protein sequence ID" value="QNO55452.1"/>
    <property type="molecule type" value="Genomic_DNA"/>
</dbReference>
<keyword evidence="1" id="KW-0472">Membrane</keyword>
<sequence>MGFSFANSWVLLFLLIIPLLLYFYKLYWKKRKEAALKFSALSIVKSATNKNRRSVWIRAHLPFLILTIIIALIVVGLADPMIPLKSAKEGVNVVLAIDDSGSMQATDYQPTRLESAKDAAEILIRSLKPKDNVGIVIFESGATTACYLTPFKDKAIRKLEGIEQKTGRTAIGDGLSLAIDMATSIPNKKKVVILLSDGVNNAGVVSPQEAVQFARASKMQVYTIGLGSDQPAIIGYDFFGNPQYAELDEETLKTIAVATGGKYYKSVDKRTLDEIYANIGEHIEREWEDTSIKDWFFIATFILLLTNMYIIYGKYRVIM</sequence>
<accession>A0A7G9Z5B8</accession>
<proteinExistence type="predicted"/>
<dbReference type="PANTHER" id="PTHR37464:SF1">
    <property type="entry name" value="BLL2463 PROTEIN"/>
    <property type="match status" value="1"/>
</dbReference>
<dbReference type="InterPro" id="IPR002035">
    <property type="entry name" value="VWF_A"/>
</dbReference>